<dbReference type="PANTHER" id="PTHR14005:SF0">
    <property type="entry name" value="EUKARYOTIC TRANSLATION INITIATION FACTOR 3 SUBUNIT A"/>
    <property type="match status" value="1"/>
</dbReference>
<protein>
    <submittedName>
        <fullName evidence="8">Eukaryotic translation initiation factor 3 subunit A</fullName>
    </submittedName>
</protein>
<evidence type="ECO:0000313" key="9">
    <source>
        <dbReference type="Proteomes" id="UP001651158"/>
    </source>
</evidence>
<evidence type="ECO:0000256" key="1">
    <source>
        <dbReference type="ARBA" id="ARBA00022490"/>
    </source>
</evidence>
<gene>
    <name evidence="8" type="ORF">TcWFU_003497</name>
</gene>
<accession>A0ABR4Q4X6</accession>
<name>A0ABR4Q4X6_9CEST</name>
<feature type="domain" description="PCI" evidence="7">
    <location>
        <begin position="293"/>
        <end position="470"/>
    </location>
</feature>
<keyword evidence="3" id="KW-0694">RNA-binding</keyword>
<feature type="compositionally biased region" description="Polar residues" evidence="6">
    <location>
        <begin position="858"/>
        <end position="872"/>
    </location>
</feature>
<evidence type="ECO:0000256" key="2">
    <source>
        <dbReference type="ARBA" id="ARBA00022540"/>
    </source>
</evidence>
<dbReference type="InterPro" id="IPR000717">
    <property type="entry name" value="PCI_dom"/>
</dbReference>
<evidence type="ECO:0000313" key="8">
    <source>
        <dbReference type="EMBL" id="KAL5104438.1"/>
    </source>
</evidence>
<feature type="region of interest" description="Disordered" evidence="6">
    <location>
        <begin position="792"/>
        <end position="948"/>
    </location>
</feature>
<dbReference type="Proteomes" id="UP001651158">
    <property type="component" value="Unassembled WGS sequence"/>
</dbReference>
<feature type="compositionally biased region" description="Basic and acidic residues" evidence="6">
    <location>
        <begin position="792"/>
        <end position="832"/>
    </location>
</feature>
<keyword evidence="9" id="KW-1185">Reference proteome</keyword>
<feature type="coiled-coil region" evidence="5">
    <location>
        <begin position="535"/>
        <end position="614"/>
    </location>
</feature>
<sequence>MAPSYFMKPETAHAKALDLINVGKKGSALDVLFEMLLYRRARSWQKSLEAPMFLFVDLCVELKRNQQFKRIAHHYRNISIQECPQSLDDVLKRYFSLIKEKTVEARKQSEDAVPDVEDLDVLETPESLMLNAVNTENAQGRSGHTILMPWLKFLWEAYRICLDLVRNNIKYEHVYHRIARDGRIQKAWRHAAPNGINLTNSETQIWHFETRLRQLDCSMELEMYNEAFKIVEDIWGLVLLAKKIDRPALMADYYSKTAELFLRSGYYLFHAAALYKRLALYREHKKAPSVEELSSLGSKALCAALSVPLPHARAQFSIFAGEYNQAKQKALASLLGLSTVPTRASLLADLSTGRVQTIVPPELATLYHALEVDFQPLKLVQRVQPALDRIAEDSTLNAYLEPLHDIVVSKTLLQLSQVYRSLRFDELVRICPFYDPLTLERCVIELIYNLELPMRVDHRRHAIIFDVYIDLGISQRDYSQCLQSVQTGGDQVSRQLTLFAQSLHQVAELLNVNESDSQARDIFVKEYMKTAEQHHRQLLSRRDHIESRKEQLEQIQEERARMIEEEEERLDKEKRARREQEEATLKVEAEERTRRHLEEQMQRRKLKIDRERLRTYINSAAAHNLSAAVVPEITEADLEQCSLESLVEKLHGDMYRRRTELLDRANARARKLDHFVRACRLQEIPLLREAAVAEAKERFEIFQRGQQEVEEASKREYEEMLKNNTRLSRMRGDIAKFEKSLRSLEQAKYKAKHAEWEALRARVLEERLAERRAAEEAARKLEEERREAEARAQAEAKRREAEREAAERRRQEEIAAALAEKREQERLERERQQQPAQELTWRRRVVVSKDLEPPALNAGSSQPIPSAPSFEQSRPRHSQVPSSNNYGRYQVSRGFRSRGEMGNNQASKIGWTRRTTAPPAEPRPVEKPTEGPKQQGSDDDGWQDVKRH</sequence>
<dbReference type="SMART" id="SM00088">
    <property type="entry name" value="PINT"/>
    <property type="match status" value="1"/>
</dbReference>
<dbReference type="Pfam" id="PF22591">
    <property type="entry name" value="eIF3a_PCI_TPR-like"/>
    <property type="match status" value="2"/>
</dbReference>
<evidence type="ECO:0000256" key="5">
    <source>
        <dbReference type="SAM" id="Coils"/>
    </source>
</evidence>
<reference evidence="8 9" key="1">
    <citation type="journal article" date="2022" name="Front. Cell. Infect. Microbiol.">
        <title>The Genomes of Two Strains of Taenia crassiceps the Animal Model for the Study of Human Cysticercosis.</title>
        <authorList>
            <person name="Bobes R.J."/>
            <person name="Estrada K."/>
            <person name="Rios-Valencia D.G."/>
            <person name="Calderon-Gallegos A."/>
            <person name="de la Torre P."/>
            <person name="Carrero J.C."/>
            <person name="Sanchez-Flores A."/>
            <person name="Laclette J.P."/>
        </authorList>
    </citation>
    <scope>NUCLEOTIDE SEQUENCE [LARGE SCALE GENOMIC DNA]</scope>
    <source>
        <strain evidence="8">WFUcys</strain>
    </source>
</reference>
<keyword evidence="4" id="KW-0648">Protein biosynthesis</keyword>
<dbReference type="PROSITE" id="PS50250">
    <property type="entry name" value="PCI"/>
    <property type="match status" value="1"/>
</dbReference>
<evidence type="ECO:0000256" key="4">
    <source>
        <dbReference type="ARBA" id="ARBA00022917"/>
    </source>
</evidence>
<evidence type="ECO:0000256" key="6">
    <source>
        <dbReference type="SAM" id="MobiDB-lite"/>
    </source>
</evidence>
<comment type="caution">
    <text evidence="8">The sequence shown here is derived from an EMBL/GenBank/DDBJ whole genome shotgun (WGS) entry which is preliminary data.</text>
</comment>
<evidence type="ECO:0000259" key="7">
    <source>
        <dbReference type="PROSITE" id="PS50250"/>
    </source>
</evidence>
<keyword evidence="2 8" id="KW-0396">Initiation factor</keyword>
<organism evidence="8 9">
    <name type="scientific">Taenia crassiceps</name>
    <dbReference type="NCBI Taxonomy" id="6207"/>
    <lineage>
        <taxon>Eukaryota</taxon>
        <taxon>Metazoa</taxon>
        <taxon>Spiralia</taxon>
        <taxon>Lophotrochozoa</taxon>
        <taxon>Platyhelminthes</taxon>
        <taxon>Cestoda</taxon>
        <taxon>Eucestoda</taxon>
        <taxon>Cyclophyllidea</taxon>
        <taxon>Taeniidae</taxon>
        <taxon>Taenia</taxon>
    </lineage>
</organism>
<dbReference type="Gene3D" id="4.10.860.10">
    <property type="entry name" value="UVR domain"/>
    <property type="match status" value="1"/>
</dbReference>
<keyword evidence="5" id="KW-0175">Coiled coil</keyword>
<keyword evidence="1" id="KW-0963">Cytoplasm</keyword>
<dbReference type="InterPro" id="IPR054711">
    <property type="entry name" value="eIF3a_PCI_TPR-like"/>
</dbReference>
<dbReference type="EMBL" id="JAKROA010000012">
    <property type="protein sequence ID" value="KAL5104438.1"/>
    <property type="molecule type" value="Genomic_DNA"/>
</dbReference>
<dbReference type="GO" id="GO:0003743">
    <property type="term" value="F:translation initiation factor activity"/>
    <property type="evidence" value="ECO:0007669"/>
    <property type="project" value="UniProtKB-KW"/>
</dbReference>
<evidence type="ECO:0000256" key="3">
    <source>
        <dbReference type="ARBA" id="ARBA00022884"/>
    </source>
</evidence>
<dbReference type="PANTHER" id="PTHR14005">
    <property type="entry name" value="EUKARYOTIC TRANSLATION INITIATION FACTOR 3, THETA SUBUNIT"/>
    <property type="match status" value="1"/>
</dbReference>
<dbReference type="InterPro" id="IPR027512">
    <property type="entry name" value="EIF3A"/>
</dbReference>
<dbReference type="Gene3D" id="1.25.40.860">
    <property type="match status" value="2"/>
</dbReference>
<proteinExistence type="predicted"/>